<feature type="transmembrane region" description="Helical" evidence="9">
    <location>
        <begin position="98"/>
        <end position="123"/>
    </location>
</feature>
<feature type="transmembrane region" description="Helical" evidence="9">
    <location>
        <begin position="322"/>
        <end position="346"/>
    </location>
</feature>
<dbReference type="GO" id="GO:0016020">
    <property type="term" value="C:membrane"/>
    <property type="evidence" value="ECO:0007669"/>
    <property type="project" value="UniProtKB-SubCell"/>
</dbReference>
<feature type="transmembrane region" description="Helical" evidence="9">
    <location>
        <begin position="266"/>
        <end position="285"/>
    </location>
</feature>
<organism evidence="10 11">
    <name type="scientific">Corynebacterium frankenforstense DSM 45800</name>
    <dbReference type="NCBI Taxonomy" id="1437875"/>
    <lineage>
        <taxon>Bacteria</taxon>
        <taxon>Bacillati</taxon>
        <taxon>Actinomycetota</taxon>
        <taxon>Actinomycetes</taxon>
        <taxon>Mycobacteriales</taxon>
        <taxon>Corynebacteriaceae</taxon>
        <taxon>Corynebacterium</taxon>
    </lineage>
</organism>
<keyword evidence="5 9" id="KW-1133">Transmembrane helix</keyword>
<feature type="transmembrane region" description="Helical" evidence="9">
    <location>
        <begin position="387"/>
        <end position="420"/>
    </location>
</feature>
<dbReference type="Proteomes" id="UP000185434">
    <property type="component" value="Chromosome"/>
</dbReference>
<evidence type="ECO:0000256" key="9">
    <source>
        <dbReference type="SAM" id="Phobius"/>
    </source>
</evidence>
<feature type="region of interest" description="Disordered" evidence="8">
    <location>
        <begin position="360"/>
        <end position="380"/>
    </location>
</feature>
<evidence type="ECO:0000256" key="7">
    <source>
        <dbReference type="ARBA" id="ARBA00043987"/>
    </source>
</evidence>
<feature type="transmembrane region" description="Helical" evidence="9">
    <location>
        <begin position="462"/>
        <end position="480"/>
    </location>
</feature>
<comment type="similarity">
    <text evidence="7">Belongs to the MptA/B family.</text>
</comment>
<name>A0A1L7CSH8_9CORY</name>
<feature type="transmembrane region" description="Helical" evidence="9">
    <location>
        <begin position="487"/>
        <end position="507"/>
    </location>
</feature>
<feature type="transmembrane region" description="Helical" evidence="9">
    <location>
        <begin position="143"/>
        <end position="162"/>
    </location>
</feature>
<accession>A0A1L7CSH8</accession>
<proteinExistence type="inferred from homology"/>
<evidence type="ECO:0000313" key="10">
    <source>
        <dbReference type="EMBL" id="APT88796.1"/>
    </source>
</evidence>
<keyword evidence="4 9" id="KW-0812">Transmembrane</keyword>
<dbReference type="GO" id="GO:0016757">
    <property type="term" value="F:glycosyltransferase activity"/>
    <property type="evidence" value="ECO:0007669"/>
    <property type="project" value="UniProtKB-KW"/>
</dbReference>
<evidence type="ECO:0000256" key="4">
    <source>
        <dbReference type="ARBA" id="ARBA00022692"/>
    </source>
</evidence>
<sequence>MLWRALVNDLPRIGSAGSRSARLHSSALVTAVAGSDLASEHTFGGLRPKEMLSFAVVRWVGTVGALLMGFGALGAGALPVVDNPYRAFPGGTLLAQLLQASSVIVLLGVALLVLAWVCMSRYVGADLGGVFGRPAHGRVSPGMLWRTAAAWVAPLILTAPLFTQDIYSYLANGAIVRMGLDPYSAGPVDLLGTEHHLARSVPFIWAHSPSPYGPVALGLAAAVSRVTGDSVILGVLAHRLLGVLALAAAAWAVTRLARRCGISASTALWLGLLNPLTLLHLVGGIHNESVMLGFVLVGMEIGLRGVDRVASRAGTAEHWRGLGLFALSGALISCGGMVKVVGFFGLGFTGMALARALAGRPSTDESGSGEIDDAAPGARARPGVRPAVLAVAMAAALQVVILVATAAVVSVITGIGLGWVTGQGGAATIRSWMSVTTDVGVIAGFVGMLLDLGDHTDAMLSVTRAVGVLVSVGFSLRMLLATYRGTIHPVGGLGVSFFVLVIFFPVVHPWYVLWAVVPLAAWANRRFFRWAVVLYSAAFSFFVLPRGLALPPGTVLTIYVATVVTTLVVVALGWWALRKARFVGLD</sequence>
<dbReference type="AlphaFoldDB" id="A0A1L7CSH8"/>
<gene>
    <name evidence="10" type="ORF">CFRA_05550</name>
</gene>
<keyword evidence="6 9" id="KW-0472">Membrane</keyword>
<keyword evidence="3 10" id="KW-0808">Transferase</keyword>
<feature type="transmembrane region" description="Helical" evidence="9">
    <location>
        <begin position="556"/>
        <end position="577"/>
    </location>
</feature>
<keyword evidence="11" id="KW-1185">Reference proteome</keyword>
<evidence type="ECO:0000256" key="3">
    <source>
        <dbReference type="ARBA" id="ARBA00022679"/>
    </source>
</evidence>
<evidence type="ECO:0000313" key="11">
    <source>
        <dbReference type="Proteomes" id="UP000185434"/>
    </source>
</evidence>
<feature type="transmembrane region" description="Helical" evidence="9">
    <location>
        <begin position="231"/>
        <end position="254"/>
    </location>
</feature>
<evidence type="ECO:0000256" key="8">
    <source>
        <dbReference type="SAM" id="MobiDB-lite"/>
    </source>
</evidence>
<reference evidence="10 11" key="1">
    <citation type="submission" date="2014-08" db="EMBL/GenBank/DDBJ databases">
        <title>Complete genome sequence of Corynebacterium frankenforstense ST18(T) (=DSM 45800(T)), isolated from raw cow milk.</title>
        <authorList>
            <person name="Ruckert C."/>
            <person name="Albersmeier A."/>
            <person name="Winkler A."/>
            <person name="Lipski A."/>
            <person name="Kalinowski J."/>
        </authorList>
    </citation>
    <scope>NUCLEOTIDE SEQUENCE [LARGE SCALE GENOMIC DNA]</scope>
    <source>
        <strain evidence="10 11">ST18</strain>
    </source>
</reference>
<dbReference type="NCBIfam" id="NF038066">
    <property type="entry name" value="MptB"/>
    <property type="match status" value="1"/>
</dbReference>
<dbReference type="STRING" id="1437875.CFRA_05550"/>
<comment type="subcellular location">
    <subcellularLocation>
        <location evidence="1">Membrane</location>
        <topology evidence="1">Multi-pass membrane protein</topology>
    </subcellularLocation>
</comment>
<dbReference type="EMBL" id="CP009247">
    <property type="protein sequence ID" value="APT88796.1"/>
    <property type="molecule type" value="Genomic_DNA"/>
</dbReference>
<keyword evidence="2" id="KW-0328">Glycosyltransferase</keyword>
<evidence type="ECO:0000256" key="5">
    <source>
        <dbReference type="ARBA" id="ARBA00022989"/>
    </source>
</evidence>
<dbReference type="Pfam" id="PF26314">
    <property type="entry name" value="MptA_B_family"/>
    <property type="match status" value="1"/>
</dbReference>
<feature type="transmembrane region" description="Helical" evidence="9">
    <location>
        <begin position="56"/>
        <end position="78"/>
    </location>
</feature>
<evidence type="ECO:0000256" key="1">
    <source>
        <dbReference type="ARBA" id="ARBA00004141"/>
    </source>
</evidence>
<protein>
    <submittedName>
        <fullName evidence="10">Alpha 1,6 mannopyranosyltransferase</fullName>
    </submittedName>
</protein>
<evidence type="ECO:0000256" key="6">
    <source>
        <dbReference type="ARBA" id="ARBA00023136"/>
    </source>
</evidence>
<dbReference type="InterPro" id="IPR049829">
    <property type="entry name" value="MptA/B-like"/>
</dbReference>
<dbReference type="KEGG" id="cfk:CFRA_05550"/>
<evidence type="ECO:0000256" key="2">
    <source>
        <dbReference type="ARBA" id="ARBA00022676"/>
    </source>
</evidence>
<feature type="transmembrane region" description="Helical" evidence="9">
    <location>
        <begin position="432"/>
        <end position="450"/>
    </location>
</feature>
<feature type="transmembrane region" description="Helical" evidence="9">
    <location>
        <begin position="527"/>
        <end position="544"/>
    </location>
</feature>